<dbReference type="SUPFAM" id="SSF51445">
    <property type="entry name" value="(Trans)glycosidases"/>
    <property type="match status" value="1"/>
</dbReference>
<evidence type="ECO:0000259" key="9">
    <source>
        <dbReference type="SMART" id="SM01038"/>
    </source>
</evidence>
<evidence type="ECO:0000256" key="5">
    <source>
        <dbReference type="ARBA" id="ARBA00022801"/>
    </source>
</evidence>
<evidence type="ECO:0000256" key="1">
    <source>
        <dbReference type="ARBA" id="ARBA00001412"/>
    </source>
</evidence>
<dbReference type="Gene3D" id="2.60.120.260">
    <property type="entry name" value="Galactose-binding domain-like"/>
    <property type="match status" value="1"/>
</dbReference>
<reference evidence="10" key="1">
    <citation type="submission" date="2021-12" db="EMBL/GenBank/DDBJ databases">
        <title>Alicyclobacillaceae gen. nov., sp. nov., isolated from chalcocite enrichment system.</title>
        <authorList>
            <person name="Jiang Z."/>
        </authorList>
    </citation>
    <scope>NUCLEOTIDE SEQUENCE</scope>
    <source>
        <strain evidence="10">MYW30-H2</strain>
    </source>
</reference>
<gene>
    <name evidence="10" type="ORF">LSG31_12195</name>
</gene>
<proteinExistence type="inferred from homology"/>
<dbReference type="PANTHER" id="PTHR46323:SF2">
    <property type="entry name" value="BETA-GALACTOSIDASE"/>
    <property type="match status" value="1"/>
</dbReference>
<evidence type="ECO:0000256" key="6">
    <source>
        <dbReference type="ARBA" id="ARBA00023295"/>
    </source>
</evidence>
<evidence type="ECO:0000256" key="8">
    <source>
        <dbReference type="RuleBase" id="RU361154"/>
    </source>
</evidence>
<dbReference type="InterPro" id="IPR006101">
    <property type="entry name" value="Glyco_hydro_2"/>
</dbReference>
<evidence type="ECO:0000256" key="7">
    <source>
        <dbReference type="ARBA" id="ARBA00032230"/>
    </source>
</evidence>
<dbReference type="InterPro" id="IPR008979">
    <property type="entry name" value="Galactose-bd-like_sf"/>
</dbReference>
<dbReference type="InterPro" id="IPR023230">
    <property type="entry name" value="Glyco_hydro_2_CS"/>
</dbReference>
<keyword evidence="6 8" id="KW-0326">Glycosidase</keyword>
<sequence>MSPDYENPSLLQRNRLPARSYFFSYADVSEALSYEREQSIGFQLLNGNWKFHYSKTVMEAPEDFYHPDYDVQDWDMLAVPSCWQMHGYGTPHYTNVIYPFPVNPPHVPTENPTGSYRREFTIDSSWSNRRIRLRFEGVDSAFHVWVNGKELGYSQGSRTPSEFDITSYVHEGTNTLAVRVYQWSDGSYLEDQDMWWLSGIFRDVYLLATPFVHIDDVFVQTQLDEAYQDAKLKIQMSLCNTRQADIQGYQVEVQLLDASYQVVQAIDNATIADVSHLEFVVSKPQKWSAESPYLYHLLLALKDSTNNLVETVPVRVGFRSVEIKDGLLLVNGVPILFKGVNRHEHHPDLGRSIPLEVMKQDLLIMKQHNINAIRTSHYPSDPRFYEWCDIFGFYVIDEADLETHGFDVVGDWTQLTDSPEWQPACLDRMQRMVHRDKNHPSVIMWSLGNESGLGRNHAAMSAWARSFDPTRVIHYEGETRYILLNKENTLNQQKLETTAGAKTADVYSTMYTSVQDMEVLGKRTDLKHPHILCEFAHAMGNGPGGLKEYFEVFYTYDRLQGGFVWEWIDHGIRQMAENGKEYFGYGGDFGNRPHDGNFVIDGLIFPDRTPSPGLIEYKKAIEPVKVDALQLADGTIQVTNRYDFISLKHLQVSWNVTSDGAIQHSGSLTLPEIPPGQSKTVSVPYQLPSVLSAGADYWLNISFRLAVDTMWAKAGHEVAWAQFELPQKQPRRNVSIELPLHVEETKTALQVTGRDFALTFSKVYGQIAAWTYLGQTLLHEGPRLNVWRAPVDNDHISLKEWKHAGVHGMKHRVDSVAYSVNEYHVQITVNVRLAPPVWKWGIRTTYTYTIFGSGDVILRVQGIPEGEFPSTLPRIGLQMKLPKFLDTVIWYGRGPGESYSDSKQAGKIDIYKKNADELMTNYVHPQENGNRTDVRWVSLTNSRGAGLLAVGFRDFNFSVHRFLPEDFERAKHTHELTPREDLVLHLDAAQHGLGSATCGPDVLPQYQLKTGPFEYQVRLRPYSIDSVSAAVLSKQNIF</sequence>
<evidence type="ECO:0000313" key="11">
    <source>
        <dbReference type="Proteomes" id="UP000830167"/>
    </source>
</evidence>
<dbReference type="InterPro" id="IPR014718">
    <property type="entry name" value="GH-type_carb-bd"/>
</dbReference>
<dbReference type="InterPro" id="IPR011013">
    <property type="entry name" value="Gal_mutarotase_sf_dom"/>
</dbReference>
<dbReference type="InterPro" id="IPR050347">
    <property type="entry name" value="Bact_Beta-galactosidase"/>
</dbReference>
<dbReference type="InterPro" id="IPR036156">
    <property type="entry name" value="Beta-gal/glucu_dom_sf"/>
</dbReference>
<feature type="domain" description="Beta galactosidase small chain/" evidence="9">
    <location>
        <begin position="750"/>
        <end position="1020"/>
    </location>
</feature>
<dbReference type="Gene3D" id="2.70.98.10">
    <property type="match status" value="1"/>
</dbReference>
<dbReference type="SUPFAM" id="SSF74650">
    <property type="entry name" value="Galactose mutarotase-like"/>
    <property type="match status" value="1"/>
</dbReference>
<dbReference type="InterPro" id="IPR006104">
    <property type="entry name" value="Glyco_hydro_2_N"/>
</dbReference>
<dbReference type="EMBL" id="CP089291">
    <property type="protein sequence ID" value="UOF88710.1"/>
    <property type="molecule type" value="Genomic_DNA"/>
</dbReference>
<dbReference type="Proteomes" id="UP000830167">
    <property type="component" value="Chromosome"/>
</dbReference>
<keyword evidence="5 8" id="KW-0378">Hydrolase</keyword>
<keyword evidence="11" id="KW-1185">Reference proteome</keyword>
<dbReference type="SUPFAM" id="SSF49785">
    <property type="entry name" value="Galactose-binding domain-like"/>
    <property type="match status" value="1"/>
</dbReference>
<dbReference type="Gene3D" id="3.20.20.80">
    <property type="entry name" value="Glycosidases"/>
    <property type="match status" value="1"/>
</dbReference>
<comment type="similarity">
    <text evidence="2 8">Belongs to the glycosyl hydrolase 2 family.</text>
</comment>
<name>A0ABY4CLJ5_9BACL</name>
<dbReference type="SMART" id="SM01038">
    <property type="entry name" value="Bgal_small_N"/>
    <property type="match status" value="1"/>
</dbReference>
<accession>A0ABY4CLJ5</accession>
<dbReference type="InterPro" id="IPR006102">
    <property type="entry name" value="Ig-like_GH2"/>
</dbReference>
<dbReference type="InterPro" id="IPR013783">
    <property type="entry name" value="Ig-like_fold"/>
</dbReference>
<dbReference type="Pfam" id="PF00703">
    <property type="entry name" value="Glyco_hydro_2"/>
    <property type="match status" value="1"/>
</dbReference>
<dbReference type="PRINTS" id="PR00132">
    <property type="entry name" value="GLHYDRLASE2"/>
</dbReference>
<dbReference type="InterPro" id="IPR023232">
    <property type="entry name" value="Glyco_hydro_2_AS"/>
</dbReference>
<dbReference type="Gene3D" id="2.60.40.10">
    <property type="entry name" value="Immunoglobulins"/>
    <property type="match status" value="2"/>
</dbReference>
<dbReference type="PROSITE" id="PS00608">
    <property type="entry name" value="GLYCOSYL_HYDROL_F2_2"/>
    <property type="match status" value="1"/>
</dbReference>
<dbReference type="PROSITE" id="PS00719">
    <property type="entry name" value="GLYCOSYL_HYDROL_F2_1"/>
    <property type="match status" value="1"/>
</dbReference>
<evidence type="ECO:0000313" key="10">
    <source>
        <dbReference type="EMBL" id="UOF88710.1"/>
    </source>
</evidence>
<evidence type="ECO:0000256" key="3">
    <source>
        <dbReference type="ARBA" id="ARBA00012756"/>
    </source>
</evidence>
<dbReference type="Pfam" id="PF02837">
    <property type="entry name" value="Glyco_hydro_2_N"/>
    <property type="match status" value="1"/>
</dbReference>
<dbReference type="InterPro" id="IPR032312">
    <property type="entry name" value="LacZ_4"/>
</dbReference>
<comment type="catalytic activity">
    <reaction evidence="1 8">
        <text>Hydrolysis of terminal non-reducing beta-D-galactose residues in beta-D-galactosides.</text>
        <dbReference type="EC" id="3.2.1.23"/>
    </reaction>
</comment>
<dbReference type="PANTHER" id="PTHR46323">
    <property type="entry name" value="BETA-GALACTOSIDASE"/>
    <property type="match status" value="1"/>
</dbReference>
<dbReference type="InterPro" id="IPR017853">
    <property type="entry name" value="GH"/>
</dbReference>
<dbReference type="Pfam" id="PF02929">
    <property type="entry name" value="Bgal_small_N"/>
    <property type="match status" value="1"/>
</dbReference>
<evidence type="ECO:0000256" key="2">
    <source>
        <dbReference type="ARBA" id="ARBA00007401"/>
    </source>
</evidence>
<dbReference type="Pfam" id="PF02836">
    <property type="entry name" value="Glyco_hydro_2_C"/>
    <property type="match status" value="1"/>
</dbReference>
<protein>
    <recommendedName>
        <fullName evidence="4 8">Beta-galactosidase</fullName>
        <ecNumber evidence="3 8">3.2.1.23</ecNumber>
    </recommendedName>
    <alternativeName>
        <fullName evidence="7 8">Lactase</fullName>
    </alternativeName>
</protein>
<evidence type="ECO:0000256" key="4">
    <source>
        <dbReference type="ARBA" id="ARBA00013303"/>
    </source>
</evidence>
<dbReference type="SUPFAM" id="SSF49303">
    <property type="entry name" value="beta-Galactosidase/glucuronidase domain"/>
    <property type="match status" value="2"/>
</dbReference>
<dbReference type="Pfam" id="PF16353">
    <property type="entry name" value="LacZ_4"/>
    <property type="match status" value="1"/>
</dbReference>
<dbReference type="InterPro" id="IPR004199">
    <property type="entry name" value="B-gal_small/dom_5"/>
</dbReference>
<dbReference type="InterPro" id="IPR006103">
    <property type="entry name" value="Glyco_hydro_2_cat"/>
</dbReference>
<dbReference type="RefSeq" id="WP_347435389.1">
    <property type="nucleotide sequence ID" value="NZ_CP089291.1"/>
</dbReference>
<dbReference type="EC" id="3.2.1.23" evidence="3 8"/>
<organism evidence="10 11">
    <name type="scientific">Fodinisporobacter ferrooxydans</name>
    <dbReference type="NCBI Taxonomy" id="2901836"/>
    <lineage>
        <taxon>Bacteria</taxon>
        <taxon>Bacillati</taxon>
        <taxon>Bacillota</taxon>
        <taxon>Bacilli</taxon>
        <taxon>Bacillales</taxon>
        <taxon>Alicyclobacillaceae</taxon>
        <taxon>Fodinisporobacter</taxon>
    </lineage>
</organism>